<dbReference type="SUPFAM" id="SSF53098">
    <property type="entry name" value="Ribonuclease H-like"/>
    <property type="match status" value="1"/>
</dbReference>
<gene>
    <name evidence="1" type="ORF">NG799_01590</name>
</gene>
<organism evidence="1 2">
    <name type="scientific">Laspinema palackyanum D2a</name>
    <dbReference type="NCBI Taxonomy" id="2953684"/>
    <lineage>
        <taxon>Bacteria</taxon>
        <taxon>Bacillati</taxon>
        <taxon>Cyanobacteriota</taxon>
        <taxon>Cyanophyceae</taxon>
        <taxon>Oscillatoriophycideae</taxon>
        <taxon>Oscillatoriales</taxon>
        <taxon>Laspinemataceae</taxon>
        <taxon>Laspinema</taxon>
        <taxon>Laspinema palackyanum</taxon>
    </lineage>
</organism>
<reference evidence="1 2" key="1">
    <citation type="journal article" date="2022" name="Front. Microbiol.">
        <title>High genomic differentiation and limited gene flow indicate recent cryptic speciation within the genus Laspinema (cyanobacteria).</title>
        <authorList>
            <person name="Stanojkovic A."/>
            <person name="Skoupy S."/>
            <person name="Skaloud P."/>
            <person name="Dvorak P."/>
        </authorList>
    </citation>
    <scope>NUCLEOTIDE SEQUENCE [LARGE SCALE GENOMIC DNA]</scope>
    <source>
        <strain evidence="1 2">D2a</strain>
    </source>
</reference>
<dbReference type="EMBL" id="JAMXFF010000002">
    <property type="protein sequence ID" value="MCT7965024.1"/>
    <property type="molecule type" value="Genomic_DNA"/>
</dbReference>
<dbReference type="InterPro" id="IPR012337">
    <property type="entry name" value="RNaseH-like_sf"/>
</dbReference>
<keyword evidence="2" id="KW-1185">Reference proteome</keyword>
<dbReference type="InterPro" id="IPR045290">
    <property type="entry name" value="MOC1-like"/>
</dbReference>
<dbReference type="InterPro" id="IPR036397">
    <property type="entry name" value="RNaseH_sf"/>
</dbReference>
<protein>
    <submittedName>
        <fullName evidence="1">Uncharacterized protein</fullName>
    </submittedName>
</protein>
<comment type="caution">
    <text evidence="1">The sequence shown here is derived from an EMBL/GenBank/DDBJ whole genome shotgun (WGS) entry which is preliminary data.</text>
</comment>
<dbReference type="RefSeq" id="WP_368004772.1">
    <property type="nucleotide sequence ID" value="NZ_JAMXFF010000002.1"/>
</dbReference>
<sequence>MKFIGIDPGITGAVAIINSSKIQLIDSPIFQIKTKKKPDIAGYYQILKQYTEDSTAIIEEVHAMPGQGGVSGFNFGTAFGIWIGILAALEIPYEFVSPQKWKRQMGVKGEKDESRTVAFQLFPHLADQLNLKKHHNRADALLMAEYCKRRFSIDG</sequence>
<dbReference type="CDD" id="cd22992">
    <property type="entry name" value="MOC1"/>
    <property type="match status" value="1"/>
</dbReference>
<dbReference type="PANTHER" id="PTHR36015">
    <property type="entry name" value="HOLLIDAY JUNCTION RESOLVASE MOC1, CHLOROPLASTIC-RELATED"/>
    <property type="match status" value="1"/>
</dbReference>
<evidence type="ECO:0000313" key="2">
    <source>
        <dbReference type="Proteomes" id="UP001525890"/>
    </source>
</evidence>
<dbReference type="Proteomes" id="UP001525890">
    <property type="component" value="Unassembled WGS sequence"/>
</dbReference>
<proteinExistence type="predicted"/>
<dbReference type="Gene3D" id="3.30.420.10">
    <property type="entry name" value="Ribonuclease H-like superfamily/Ribonuclease H"/>
    <property type="match status" value="1"/>
</dbReference>
<name>A0ABT2MJV9_9CYAN</name>
<accession>A0ABT2MJV9</accession>
<evidence type="ECO:0000313" key="1">
    <source>
        <dbReference type="EMBL" id="MCT7965024.1"/>
    </source>
</evidence>
<dbReference type="PANTHER" id="PTHR36015:SF6">
    <property type="entry name" value="HOLLIDAY JUNCTION RESOLVASE MOC1, CHLOROPLASTIC-RELATED"/>
    <property type="match status" value="1"/>
</dbReference>